<evidence type="ECO:0000256" key="5">
    <source>
        <dbReference type="ARBA" id="ARBA00022643"/>
    </source>
</evidence>
<dbReference type="RefSeq" id="WP_021827351.1">
    <property type="nucleotide sequence ID" value="NZ_AWTR02000061.1"/>
</dbReference>
<feature type="active site" description="Proton donor" evidence="13">
    <location>
        <position position="105"/>
    </location>
</feature>
<dbReference type="CDD" id="cd02801">
    <property type="entry name" value="DUS_like_FMN"/>
    <property type="match status" value="1"/>
</dbReference>
<reference evidence="16 17" key="1">
    <citation type="journal article" date="2014" name="FEMS Microbiol. Lett.">
        <title>Draft genome sequences of three Holospora species (Holospora obtusa, Holospora undulata, and Holospora elegans), endonuclear symbiotic bacteria of the ciliate Paramecium caudatum.</title>
        <authorList>
            <person name="Dohra H."/>
            <person name="Tanaka K."/>
            <person name="Suzuki T."/>
            <person name="Fujishima M."/>
            <person name="Suzuki H."/>
        </authorList>
    </citation>
    <scope>NUCLEOTIDE SEQUENCE [LARGE SCALE GENOMIC DNA]</scope>
    <source>
        <strain evidence="16 17">F1</strain>
    </source>
</reference>
<dbReference type="EC" id="1.3.1.-" evidence="12"/>
<feature type="binding site" evidence="14">
    <location>
        <position position="145"/>
    </location>
    <ligand>
        <name>FMN</name>
        <dbReference type="ChEBI" id="CHEBI:58210"/>
    </ligand>
</feature>
<keyword evidence="6 12" id="KW-0819">tRNA processing</keyword>
<evidence type="ECO:0000313" key="16">
    <source>
        <dbReference type="EMBL" id="ETZ07165.1"/>
    </source>
</evidence>
<comment type="caution">
    <text evidence="16">The sequence shown here is derived from an EMBL/GenBank/DDBJ whole genome shotgun (WGS) entry which is preliminary data.</text>
</comment>
<accession>W6TGV9</accession>
<dbReference type="InterPro" id="IPR035587">
    <property type="entry name" value="DUS-like_FMN-bd"/>
</dbReference>
<dbReference type="InterPro" id="IPR001269">
    <property type="entry name" value="DUS_fam"/>
</dbReference>
<feature type="binding site" evidence="14">
    <location>
        <position position="75"/>
    </location>
    <ligand>
        <name>FMN</name>
        <dbReference type="ChEBI" id="CHEBI:58210"/>
    </ligand>
</feature>
<evidence type="ECO:0000256" key="10">
    <source>
        <dbReference type="ARBA" id="ARBA00048205"/>
    </source>
</evidence>
<keyword evidence="14" id="KW-0547">Nucleotide-binding</keyword>
<comment type="catalytic activity">
    <reaction evidence="10">
        <text>a 5,6-dihydrouridine in tRNA + NADP(+) = a uridine in tRNA + NADPH + H(+)</text>
        <dbReference type="Rhea" id="RHEA:23624"/>
        <dbReference type="Rhea" id="RHEA-COMP:13339"/>
        <dbReference type="Rhea" id="RHEA-COMP:13887"/>
        <dbReference type="ChEBI" id="CHEBI:15378"/>
        <dbReference type="ChEBI" id="CHEBI:57783"/>
        <dbReference type="ChEBI" id="CHEBI:58349"/>
        <dbReference type="ChEBI" id="CHEBI:65315"/>
        <dbReference type="ChEBI" id="CHEBI:74443"/>
    </reaction>
</comment>
<proteinExistence type="inferred from homology"/>
<dbReference type="PANTHER" id="PTHR45846:SF1">
    <property type="entry name" value="TRNA-DIHYDROURIDINE(47) SYNTHASE [NAD(P)(+)]-LIKE"/>
    <property type="match status" value="1"/>
</dbReference>
<gene>
    <name evidence="16" type="ORF">P618_200647</name>
</gene>
<evidence type="ECO:0000256" key="11">
    <source>
        <dbReference type="ARBA" id="ARBA00048802"/>
    </source>
</evidence>
<evidence type="ECO:0000256" key="1">
    <source>
        <dbReference type="ARBA" id="ARBA00001917"/>
    </source>
</evidence>
<comment type="catalytic activity">
    <reaction evidence="11">
        <text>a 5,6-dihydrouridine in tRNA + NAD(+) = a uridine in tRNA + NADH + H(+)</text>
        <dbReference type="Rhea" id="RHEA:54452"/>
        <dbReference type="Rhea" id="RHEA-COMP:13339"/>
        <dbReference type="Rhea" id="RHEA-COMP:13887"/>
        <dbReference type="ChEBI" id="CHEBI:15378"/>
        <dbReference type="ChEBI" id="CHEBI:57540"/>
        <dbReference type="ChEBI" id="CHEBI:57945"/>
        <dbReference type="ChEBI" id="CHEBI:65315"/>
        <dbReference type="ChEBI" id="CHEBI:74443"/>
    </reaction>
</comment>
<evidence type="ECO:0000256" key="4">
    <source>
        <dbReference type="ARBA" id="ARBA00022630"/>
    </source>
</evidence>
<comment type="function">
    <text evidence="2 12">Catalyzes the synthesis of 5,6-dihydrouridine (D), a modified base found in the D-loop of most tRNAs, via the reduction of the C5-C6 double bond in target uridines.</text>
</comment>
<dbReference type="GO" id="GO:0000049">
    <property type="term" value="F:tRNA binding"/>
    <property type="evidence" value="ECO:0007669"/>
    <property type="project" value="UniProtKB-KW"/>
</dbReference>
<dbReference type="Gene3D" id="1.10.1200.80">
    <property type="entry name" value="Putative flavin oxidoreducatase, domain 2"/>
    <property type="match status" value="1"/>
</dbReference>
<dbReference type="InterPro" id="IPR013785">
    <property type="entry name" value="Aldolase_TIM"/>
</dbReference>
<dbReference type="GO" id="GO:0050660">
    <property type="term" value="F:flavin adenine dinucleotide binding"/>
    <property type="evidence" value="ECO:0007669"/>
    <property type="project" value="InterPro"/>
</dbReference>
<evidence type="ECO:0000313" key="17">
    <source>
        <dbReference type="Proteomes" id="UP000019112"/>
    </source>
</evidence>
<dbReference type="STRING" id="1399147.P618_200647"/>
<protein>
    <recommendedName>
        <fullName evidence="12">tRNA-dihydrouridine synthase</fullName>
        <ecNumber evidence="12">1.3.1.-</ecNumber>
    </recommendedName>
</protein>
<keyword evidence="3" id="KW-0820">tRNA-binding</keyword>
<dbReference type="AlphaFoldDB" id="W6TGV9"/>
<evidence type="ECO:0000256" key="9">
    <source>
        <dbReference type="ARBA" id="ARBA00023002"/>
    </source>
</evidence>
<dbReference type="NCBIfam" id="TIGR00737">
    <property type="entry name" value="nifR3_yhdG"/>
    <property type="match status" value="1"/>
</dbReference>
<dbReference type="GO" id="GO:0017150">
    <property type="term" value="F:tRNA dihydrouridine synthase activity"/>
    <property type="evidence" value="ECO:0007669"/>
    <property type="project" value="InterPro"/>
</dbReference>
<dbReference type="EMBL" id="AWTR02000061">
    <property type="protein sequence ID" value="ETZ07165.1"/>
    <property type="molecule type" value="Genomic_DNA"/>
</dbReference>
<keyword evidence="17" id="KW-1185">Reference proteome</keyword>
<comment type="cofactor">
    <cofactor evidence="1 12 14">
        <name>FMN</name>
        <dbReference type="ChEBI" id="CHEBI:58210"/>
    </cofactor>
</comment>
<keyword evidence="8" id="KW-0694">RNA-binding</keyword>
<dbReference type="OrthoDB" id="9783413at2"/>
<dbReference type="Proteomes" id="UP000019112">
    <property type="component" value="Unassembled WGS sequence"/>
</dbReference>
<dbReference type="InterPro" id="IPR024036">
    <property type="entry name" value="tRNA-dHydroUridine_Synthase_C"/>
</dbReference>
<dbReference type="InterPro" id="IPR004652">
    <property type="entry name" value="DusB-like"/>
</dbReference>
<name>W6TGV9_HOLOB</name>
<feature type="binding site" evidence="14">
    <location>
        <begin position="230"/>
        <end position="231"/>
    </location>
    <ligand>
        <name>FMN</name>
        <dbReference type="ChEBI" id="CHEBI:58210"/>
    </ligand>
</feature>
<keyword evidence="9 12" id="KW-0560">Oxidoreductase</keyword>
<feature type="domain" description="DUS-like FMN-binding" evidence="15">
    <location>
        <begin position="18"/>
        <end position="308"/>
    </location>
</feature>
<evidence type="ECO:0000256" key="2">
    <source>
        <dbReference type="ARBA" id="ARBA00002790"/>
    </source>
</evidence>
<dbReference type="Gene3D" id="3.20.20.70">
    <property type="entry name" value="Aldolase class I"/>
    <property type="match status" value="1"/>
</dbReference>
<evidence type="ECO:0000256" key="8">
    <source>
        <dbReference type="ARBA" id="ARBA00022884"/>
    </source>
</evidence>
<dbReference type="PROSITE" id="PS01136">
    <property type="entry name" value="UPF0034"/>
    <property type="match status" value="1"/>
</dbReference>
<evidence type="ECO:0000256" key="13">
    <source>
        <dbReference type="PIRSR" id="PIRSR006621-1"/>
    </source>
</evidence>
<feature type="binding site" evidence="14">
    <location>
        <begin position="21"/>
        <end position="23"/>
    </location>
    <ligand>
        <name>FMN</name>
        <dbReference type="ChEBI" id="CHEBI:58210"/>
    </ligand>
</feature>
<evidence type="ECO:0000256" key="7">
    <source>
        <dbReference type="ARBA" id="ARBA00022857"/>
    </source>
</evidence>
<dbReference type="PANTHER" id="PTHR45846">
    <property type="entry name" value="TRNA-DIHYDROURIDINE(47) SYNTHASE [NAD(P)(+)]-LIKE"/>
    <property type="match status" value="1"/>
</dbReference>
<dbReference type="Pfam" id="PF01207">
    <property type="entry name" value="Dus"/>
    <property type="match status" value="1"/>
</dbReference>
<dbReference type="SUPFAM" id="SSF51395">
    <property type="entry name" value="FMN-linked oxidoreductases"/>
    <property type="match status" value="1"/>
</dbReference>
<comment type="similarity">
    <text evidence="12">Belongs to the dus family.</text>
</comment>
<evidence type="ECO:0000256" key="12">
    <source>
        <dbReference type="PIRNR" id="PIRNR006621"/>
    </source>
</evidence>
<evidence type="ECO:0000256" key="14">
    <source>
        <dbReference type="PIRSR" id="PIRSR006621-2"/>
    </source>
</evidence>
<keyword evidence="5 12" id="KW-0288">FMN</keyword>
<evidence type="ECO:0000259" key="15">
    <source>
        <dbReference type="Pfam" id="PF01207"/>
    </source>
</evidence>
<dbReference type="InterPro" id="IPR018517">
    <property type="entry name" value="tRNA_hU_synthase_CS"/>
</dbReference>
<keyword evidence="4 12" id="KW-0285">Flavoprotein</keyword>
<evidence type="ECO:0000256" key="3">
    <source>
        <dbReference type="ARBA" id="ARBA00022555"/>
    </source>
</evidence>
<evidence type="ECO:0000256" key="6">
    <source>
        <dbReference type="ARBA" id="ARBA00022694"/>
    </source>
</evidence>
<dbReference type="PIRSF" id="PIRSF006621">
    <property type="entry name" value="Dus"/>
    <property type="match status" value="1"/>
</dbReference>
<keyword evidence="7" id="KW-0521">NADP</keyword>
<sequence length="328" mass="36756">MIFRSKIPIWNSLDPLVILAPMAGVSDFPFRKAVHAFGGVGFSVSEMIASQSLLRQAQKTLKRSLMITDEIKVMQLSGNDPMLMAQAARWAMDQGAQVIDLNLGCPAKQIAVNSFAGAALMRDEKLAGSIFQSVVKSVSIPVSVKMRMGWDSQTLNASHLINIAYHSGISWVTLHGRTRCQFYKDHADWEFIEKIAHESPLPIIGNGDITDLETAEQRWNQTKVSGLMIGRGSYGRPWFLAQVFHKLKTGKDLPSPSLIVQHQSVRCHVENILTFYGKERGVHILRKHLGWYSKGAEGATAFRQRVFQETCPRAIFNHIDSFYTDRTI</sequence>
<feature type="binding site" evidence="14">
    <location>
        <position position="175"/>
    </location>
    <ligand>
        <name>FMN</name>
        <dbReference type="ChEBI" id="CHEBI:58210"/>
    </ligand>
</feature>
<dbReference type="eggNOG" id="COG0042">
    <property type="taxonomic scope" value="Bacteria"/>
</dbReference>
<organism evidence="16 17">
    <name type="scientific">Holospora obtusa F1</name>
    <dbReference type="NCBI Taxonomy" id="1399147"/>
    <lineage>
        <taxon>Bacteria</taxon>
        <taxon>Pseudomonadati</taxon>
        <taxon>Pseudomonadota</taxon>
        <taxon>Alphaproteobacteria</taxon>
        <taxon>Holosporales</taxon>
        <taxon>Holosporaceae</taxon>
        <taxon>Holospora</taxon>
    </lineage>
</organism>